<organism evidence="2 3">
    <name type="scientific">Komagataeibacter europaeus NBRC 3261</name>
    <dbReference type="NCBI Taxonomy" id="1234669"/>
    <lineage>
        <taxon>Bacteria</taxon>
        <taxon>Pseudomonadati</taxon>
        <taxon>Pseudomonadota</taxon>
        <taxon>Alphaproteobacteria</taxon>
        <taxon>Acetobacterales</taxon>
        <taxon>Acetobacteraceae</taxon>
        <taxon>Komagataeibacter</taxon>
    </lineage>
</organism>
<sequence length="223" mass="24095">MTVGTAASFPIALVHGWAFDPTFWDATRAALGPAHTTCTDFGFFTRQPALMLPQVPYIGVGHSLGALWLLRHQGPLCRGLVLINGFSRFGTAADFPHGIPRRVIERMRAGLLREPEGLLHSFRLRAGIDTPLPPHIERGRLEQGLVALMDMDCRTDLKRVTCPVHVIAGTDDAIAPPTLTHACFPPGSGMEAQWAEGGHLLPLTHTATCAHAIMAMTGRMTAP</sequence>
<proteinExistence type="predicted"/>
<accession>A0A0D6PXQ5</accession>
<evidence type="ECO:0000313" key="2">
    <source>
        <dbReference type="EMBL" id="GAN96107.1"/>
    </source>
</evidence>
<evidence type="ECO:0000313" key="3">
    <source>
        <dbReference type="Proteomes" id="UP000032675"/>
    </source>
</evidence>
<dbReference type="SUPFAM" id="SSF53474">
    <property type="entry name" value="alpha/beta-Hydrolases"/>
    <property type="match status" value="1"/>
</dbReference>
<name>A0A0D6PXQ5_KOMEU</name>
<dbReference type="EMBL" id="BANI01000046">
    <property type="protein sequence ID" value="GAN96107.1"/>
    <property type="molecule type" value="Genomic_DNA"/>
</dbReference>
<dbReference type="AlphaFoldDB" id="A0A0D6PXQ5"/>
<evidence type="ECO:0000259" key="1">
    <source>
        <dbReference type="Pfam" id="PF12697"/>
    </source>
</evidence>
<dbReference type="Proteomes" id="UP000032675">
    <property type="component" value="Unassembled WGS sequence"/>
</dbReference>
<dbReference type="Gene3D" id="3.40.50.1820">
    <property type="entry name" value="alpha/beta hydrolase"/>
    <property type="match status" value="1"/>
</dbReference>
<comment type="caution">
    <text evidence="2">The sequence shown here is derived from an EMBL/GenBank/DDBJ whole genome shotgun (WGS) entry which is preliminary data.</text>
</comment>
<dbReference type="InterPro" id="IPR029058">
    <property type="entry name" value="AB_hydrolase_fold"/>
</dbReference>
<protein>
    <recommendedName>
        <fullName evidence="1">AB hydrolase-1 domain-containing protein</fullName>
    </recommendedName>
</protein>
<feature type="domain" description="AB hydrolase-1" evidence="1">
    <location>
        <begin position="13"/>
        <end position="209"/>
    </location>
</feature>
<reference evidence="2 3" key="1">
    <citation type="submission" date="2012-11" db="EMBL/GenBank/DDBJ databases">
        <title>Whole genome sequence of Gluconacetobacter europaeus NBRC3261.</title>
        <authorList>
            <person name="Azuma Y."/>
            <person name="Higashiura N."/>
            <person name="Hirakawa H."/>
            <person name="Matsushita K."/>
        </authorList>
    </citation>
    <scope>NUCLEOTIDE SEQUENCE [LARGE SCALE GENOMIC DNA]</scope>
    <source>
        <strain evidence="2 3">NBRC 3261</strain>
    </source>
</reference>
<dbReference type="Pfam" id="PF12697">
    <property type="entry name" value="Abhydrolase_6"/>
    <property type="match status" value="1"/>
</dbReference>
<dbReference type="InterPro" id="IPR000073">
    <property type="entry name" value="AB_hydrolase_1"/>
</dbReference>
<dbReference type="RefSeq" id="WP_048850726.1">
    <property type="nucleotide sequence ID" value="NZ_BANI01000046.1"/>
</dbReference>
<gene>
    <name evidence="2" type="ORF">Geu3261_0052_078</name>
</gene>